<dbReference type="SUPFAM" id="SSF56954">
    <property type="entry name" value="Outer membrane efflux proteins (OEP)"/>
    <property type="match status" value="1"/>
</dbReference>
<keyword evidence="5" id="KW-0812">Transmembrane</keyword>
<reference evidence="10 11" key="1">
    <citation type="journal article" date="2011" name="Stand. Genomic Sci.">
        <title>Non-contiguous finished genome sequence of Bacteroides coprosuis type strain (PC139).</title>
        <authorList>
            <person name="Land M."/>
            <person name="Held B."/>
            <person name="Gronow S."/>
            <person name="Abt B."/>
            <person name="Lucas S."/>
            <person name="Del Rio T.G."/>
            <person name="Nolan M."/>
            <person name="Tice H."/>
            <person name="Cheng J.F."/>
            <person name="Pitluck S."/>
            <person name="Liolios K."/>
            <person name="Pagani I."/>
            <person name="Ivanova N."/>
            <person name="Mavromatis K."/>
            <person name="Mikhailova N."/>
            <person name="Pati A."/>
            <person name="Tapia R."/>
            <person name="Han C."/>
            <person name="Goodwin L."/>
            <person name="Chen A."/>
            <person name="Palaniappan K."/>
            <person name="Hauser L."/>
            <person name="Brambilla E.M."/>
            <person name="Rohde M."/>
            <person name="Goker M."/>
            <person name="Detter J.C."/>
            <person name="Woyke T."/>
            <person name="Bristow J."/>
            <person name="Eisen J.A."/>
            <person name="Markowitz V."/>
            <person name="Hugenholtz P."/>
            <person name="Kyrpides N.C."/>
            <person name="Klenk H.P."/>
            <person name="Lapidus A."/>
        </authorList>
    </citation>
    <scope>NUCLEOTIDE SEQUENCE</scope>
    <source>
        <strain evidence="10 11">DSM 18011</strain>
    </source>
</reference>
<protein>
    <submittedName>
        <fullName evidence="10">Outer membrane efflux protein</fullName>
    </submittedName>
</protein>
<dbReference type="Proteomes" id="UP000018439">
    <property type="component" value="Chromosome"/>
</dbReference>
<evidence type="ECO:0000313" key="11">
    <source>
        <dbReference type="Proteomes" id="UP000018439"/>
    </source>
</evidence>
<evidence type="ECO:0000256" key="7">
    <source>
        <dbReference type="ARBA" id="ARBA00023237"/>
    </source>
</evidence>
<evidence type="ECO:0000313" key="10">
    <source>
        <dbReference type="EMBL" id="EGJ70432.1"/>
    </source>
</evidence>
<keyword evidence="4" id="KW-1134">Transmembrane beta strand</keyword>
<dbReference type="GO" id="GO:0015288">
    <property type="term" value="F:porin activity"/>
    <property type="evidence" value="ECO:0007669"/>
    <property type="project" value="TreeGrafter"/>
</dbReference>
<gene>
    <name evidence="10" type="ORF">Bcop_0213</name>
</gene>
<dbReference type="HOGENOM" id="CLU_012817_10_0_10"/>
<dbReference type="eggNOG" id="COG1538">
    <property type="taxonomic scope" value="Bacteria"/>
</dbReference>
<keyword evidence="7" id="KW-0998">Cell outer membrane</keyword>
<dbReference type="AlphaFoldDB" id="F3ZPZ0"/>
<sequence>MERKLRNFLILLCCLLFYPSGLFAQDIDNNLLKINLEQAIDISLAENPTMVIAGHEVELKKQAKKEIIGGLIPEVTLDGSYSRAIKKQTMAMKFGEETTTIKVGMDNTYNGGLNVHLPIFAPALYRSINMSKEDIDLAVEKARASKIDLISEVTKAYMQILLAQDSYRVLLKSYNQAKANFEIVDAKFNQGTVSEYDKIRAEVQMRNLKPSVVSAENAIRLSKLQLKVLMGISSPIDLEVEGSLNEYEQLVAVDTFGSYYRPLSIDLSANTDLKQLDHNEKLLQHSLKLQKTNYMPTLTASFNYTYLSMNNDFRIAHYRWYPSSSLGVTLSIPLFKASTISKVKQSKIELAKLNQARINLQRQLNMQAQSYIDNMQASVEQIDSNVESVRQAMKGREIARTMYEVGRGTILELNDSEVALTQAELAYTQAIYDYVIARTEYNKVLGIDEFDKFSYIK</sequence>
<dbReference type="EMBL" id="CM001167">
    <property type="protein sequence ID" value="EGJ70432.1"/>
    <property type="molecule type" value="Genomic_DNA"/>
</dbReference>
<keyword evidence="9" id="KW-0732">Signal</keyword>
<keyword evidence="11" id="KW-1185">Reference proteome</keyword>
<dbReference type="PANTHER" id="PTHR30026">
    <property type="entry name" value="OUTER MEMBRANE PROTEIN TOLC"/>
    <property type="match status" value="1"/>
</dbReference>
<proteinExistence type="inferred from homology"/>
<evidence type="ECO:0000256" key="1">
    <source>
        <dbReference type="ARBA" id="ARBA00004442"/>
    </source>
</evidence>
<keyword evidence="3" id="KW-0813">Transport</keyword>
<evidence type="ECO:0000256" key="6">
    <source>
        <dbReference type="ARBA" id="ARBA00023136"/>
    </source>
</evidence>
<name>F3ZPZ0_9BACE</name>
<organism evidence="10 11">
    <name type="scientific">Bacteroides coprosuis DSM 18011</name>
    <dbReference type="NCBI Taxonomy" id="679937"/>
    <lineage>
        <taxon>Bacteria</taxon>
        <taxon>Pseudomonadati</taxon>
        <taxon>Bacteroidota</taxon>
        <taxon>Bacteroidia</taxon>
        <taxon>Bacteroidales</taxon>
        <taxon>Bacteroidaceae</taxon>
        <taxon>Bacteroides</taxon>
    </lineage>
</organism>
<keyword evidence="8" id="KW-0175">Coiled coil</keyword>
<evidence type="ECO:0000256" key="9">
    <source>
        <dbReference type="SAM" id="SignalP"/>
    </source>
</evidence>
<comment type="similarity">
    <text evidence="2">Belongs to the outer membrane factor (OMF) (TC 1.B.17) family.</text>
</comment>
<accession>F3ZPZ0</accession>
<evidence type="ECO:0000256" key="2">
    <source>
        <dbReference type="ARBA" id="ARBA00007613"/>
    </source>
</evidence>
<feature type="chain" id="PRO_5003303748" evidence="9">
    <location>
        <begin position="25"/>
        <end position="457"/>
    </location>
</feature>
<feature type="coiled-coil region" evidence="8">
    <location>
        <begin position="343"/>
        <end position="392"/>
    </location>
</feature>
<keyword evidence="6" id="KW-0472">Membrane</keyword>
<dbReference type="PANTHER" id="PTHR30026:SF20">
    <property type="entry name" value="OUTER MEMBRANE PROTEIN TOLC"/>
    <property type="match status" value="1"/>
</dbReference>
<dbReference type="Pfam" id="PF02321">
    <property type="entry name" value="OEP"/>
    <property type="match status" value="2"/>
</dbReference>
<evidence type="ECO:0000256" key="4">
    <source>
        <dbReference type="ARBA" id="ARBA00022452"/>
    </source>
</evidence>
<evidence type="ECO:0000256" key="8">
    <source>
        <dbReference type="SAM" id="Coils"/>
    </source>
</evidence>
<dbReference type="GO" id="GO:0015562">
    <property type="term" value="F:efflux transmembrane transporter activity"/>
    <property type="evidence" value="ECO:0007669"/>
    <property type="project" value="InterPro"/>
</dbReference>
<dbReference type="InterPro" id="IPR051906">
    <property type="entry name" value="TolC-like"/>
</dbReference>
<evidence type="ECO:0000256" key="3">
    <source>
        <dbReference type="ARBA" id="ARBA00022448"/>
    </source>
</evidence>
<dbReference type="GO" id="GO:0009279">
    <property type="term" value="C:cell outer membrane"/>
    <property type="evidence" value="ECO:0007669"/>
    <property type="project" value="UniProtKB-SubCell"/>
</dbReference>
<comment type="subcellular location">
    <subcellularLocation>
        <location evidence="1">Cell outer membrane</location>
    </subcellularLocation>
</comment>
<dbReference type="GO" id="GO:1990281">
    <property type="term" value="C:efflux pump complex"/>
    <property type="evidence" value="ECO:0007669"/>
    <property type="project" value="TreeGrafter"/>
</dbReference>
<dbReference type="STRING" id="679937.Bcop_0213"/>
<dbReference type="InterPro" id="IPR003423">
    <property type="entry name" value="OMP_efflux"/>
</dbReference>
<dbReference type="Gene3D" id="1.20.1600.10">
    <property type="entry name" value="Outer membrane efflux proteins (OEP)"/>
    <property type="match status" value="1"/>
</dbReference>
<feature type="signal peptide" evidence="9">
    <location>
        <begin position="1"/>
        <end position="24"/>
    </location>
</feature>
<dbReference type="OrthoDB" id="367883at2"/>
<evidence type="ECO:0000256" key="5">
    <source>
        <dbReference type="ARBA" id="ARBA00022692"/>
    </source>
</evidence>